<keyword evidence="2" id="KW-1133">Transmembrane helix</keyword>
<reference evidence="3" key="1">
    <citation type="submission" date="2023-04" db="EMBL/GenBank/DDBJ databases">
        <title>Assessment of the microbiological origin of a defect in Grana Padano cheese.</title>
        <authorList>
            <person name="Zago M."/>
            <person name="Rossetti L."/>
            <person name="Bonvini B."/>
            <person name="Carminati D."/>
            <person name="Giraffa G."/>
        </authorList>
    </citation>
    <scope>NUCLEOTIDE SEQUENCE</scope>
    <source>
        <strain evidence="3">4990</strain>
    </source>
</reference>
<feature type="transmembrane region" description="Helical" evidence="2">
    <location>
        <begin position="316"/>
        <end position="334"/>
    </location>
</feature>
<dbReference type="Gene3D" id="1.20.1740.10">
    <property type="entry name" value="Amino acid/polyamine transporter I"/>
    <property type="match status" value="1"/>
</dbReference>
<feature type="compositionally biased region" description="Basic and acidic residues" evidence="1">
    <location>
        <begin position="495"/>
        <end position="516"/>
    </location>
</feature>
<evidence type="ECO:0000313" key="3">
    <source>
        <dbReference type="EMBL" id="MDS1005003.1"/>
    </source>
</evidence>
<dbReference type="PANTHER" id="PTHR37814">
    <property type="entry name" value="CONSERVED MEMBRANE PROTEIN"/>
    <property type="match status" value="1"/>
</dbReference>
<sequence>MSENSKSKVGFLTAFQVAAVWFGAHVGGGFATGNQTMNFFVKYGWHSIWLPAIVVIIIGLTYKESLILARNYGTYDYKSWSRKMYEPYDKVFSVIFEIGYLMIVLLGTGGSIAGSASLMETYGVNYLIGVLITGGIFYILTIYGSDLIRKASTIITILILIFLTIIVIVGISSNSANLSHLVSTKYSSASFGTILYSGLRYAGYQAFVVAIVLSASDTLKSDKAINKSMLLGVILNGVMITLSCIMLLAWMPGAEKETIPILYICKRFNSNFLLFAYSVVLFLAFVSTGIGCVFGAVARFEHVFKKPEDIRKRRGLISLVCMVLSMAISLFGLTKIVVVGYGYVGVIGIFAVVIPCIIVGRIKNKRFKKEKESILKEENMSNVNKNGALEEEKDDVLKEENSKLNEKQDDISTEDKDNASVEDKDDVIKEENNELKEEQDDISTENKDSIAVEDKGDALNEEDNVLKEEQNDTLSEDKNSVSEGNHDDMLEKEDSELKEREENISDSEKDKDTVSEEEKDAESVENENETFNEDKDSKLGKDNISKEDEGNVTEEESELIEDQDDISKKDKENVSVEEQKSASTQDDDVAKEEQDSIPEEEQHNI</sequence>
<protein>
    <submittedName>
        <fullName evidence="3">Uncharacterized protein</fullName>
    </submittedName>
</protein>
<feature type="compositionally biased region" description="Acidic residues" evidence="1">
    <location>
        <begin position="517"/>
        <end position="531"/>
    </location>
</feature>
<gene>
    <name evidence="3" type="ORF">P9J83_16075</name>
</gene>
<dbReference type="Proteomes" id="UP001182303">
    <property type="component" value="Unassembled WGS sequence"/>
</dbReference>
<feature type="transmembrane region" description="Helical" evidence="2">
    <location>
        <begin position="340"/>
        <end position="362"/>
    </location>
</feature>
<evidence type="ECO:0000313" key="4">
    <source>
        <dbReference type="Proteomes" id="UP001182303"/>
    </source>
</evidence>
<feature type="transmembrane region" description="Helical" evidence="2">
    <location>
        <begin position="272"/>
        <end position="296"/>
    </location>
</feature>
<feature type="compositionally biased region" description="Basic and acidic residues" evidence="1">
    <location>
        <begin position="532"/>
        <end position="549"/>
    </location>
</feature>
<feature type="compositionally biased region" description="Acidic residues" evidence="1">
    <location>
        <begin position="585"/>
        <end position="599"/>
    </location>
</feature>
<evidence type="ECO:0000256" key="2">
    <source>
        <dbReference type="SAM" id="Phobius"/>
    </source>
</evidence>
<proteinExistence type="predicted"/>
<dbReference type="RefSeq" id="WP_310944392.1">
    <property type="nucleotide sequence ID" value="NZ_JARUIS010000032.1"/>
</dbReference>
<dbReference type="EMBL" id="JARUIS010000032">
    <property type="protein sequence ID" value="MDS1005003.1"/>
    <property type="molecule type" value="Genomic_DNA"/>
</dbReference>
<feature type="region of interest" description="Disordered" evidence="1">
    <location>
        <begin position="385"/>
        <end position="605"/>
    </location>
</feature>
<evidence type="ECO:0000256" key="1">
    <source>
        <dbReference type="SAM" id="MobiDB-lite"/>
    </source>
</evidence>
<feature type="compositionally biased region" description="Basic and acidic residues" evidence="1">
    <location>
        <begin position="444"/>
        <end position="489"/>
    </location>
</feature>
<comment type="caution">
    <text evidence="3">The sequence shown here is derived from an EMBL/GenBank/DDBJ whole genome shotgun (WGS) entry which is preliminary data.</text>
</comment>
<keyword evidence="2" id="KW-0472">Membrane</keyword>
<feature type="transmembrane region" description="Helical" evidence="2">
    <location>
        <begin position="155"/>
        <end position="173"/>
    </location>
</feature>
<feature type="transmembrane region" description="Helical" evidence="2">
    <location>
        <begin position="12"/>
        <end position="31"/>
    </location>
</feature>
<dbReference type="PANTHER" id="PTHR37814:SF1">
    <property type="entry name" value="MEMBRANE PROTEIN"/>
    <property type="match status" value="1"/>
</dbReference>
<accession>A0AAE4JV63</accession>
<feature type="transmembrane region" description="Helical" evidence="2">
    <location>
        <begin position="91"/>
        <end position="112"/>
    </location>
</feature>
<feature type="transmembrane region" description="Helical" evidence="2">
    <location>
        <begin position="193"/>
        <end position="216"/>
    </location>
</feature>
<keyword evidence="2" id="KW-0812">Transmembrane</keyword>
<feature type="compositionally biased region" description="Basic and acidic residues" evidence="1">
    <location>
        <begin position="565"/>
        <end position="580"/>
    </location>
</feature>
<dbReference type="InterPro" id="IPR038728">
    <property type="entry name" value="YkvI-like"/>
</dbReference>
<feature type="compositionally biased region" description="Acidic residues" evidence="1">
    <location>
        <begin position="550"/>
        <end position="564"/>
    </location>
</feature>
<dbReference type="AlphaFoldDB" id="A0AAE4JV63"/>
<feature type="transmembrane region" description="Helical" evidence="2">
    <location>
        <begin position="124"/>
        <end position="143"/>
    </location>
</feature>
<feature type="transmembrane region" description="Helical" evidence="2">
    <location>
        <begin position="43"/>
        <end position="62"/>
    </location>
</feature>
<organism evidence="3 4">
    <name type="scientific">Clostridium sporogenes</name>
    <dbReference type="NCBI Taxonomy" id="1509"/>
    <lineage>
        <taxon>Bacteria</taxon>
        <taxon>Bacillati</taxon>
        <taxon>Bacillota</taxon>
        <taxon>Clostridia</taxon>
        <taxon>Eubacteriales</taxon>
        <taxon>Clostridiaceae</taxon>
        <taxon>Clostridium</taxon>
    </lineage>
</organism>
<name>A0AAE4JV63_CLOSG</name>
<feature type="transmembrane region" description="Helical" evidence="2">
    <location>
        <begin position="228"/>
        <end position="252"/>
    </location>
</feature>
<feature type="compositionally biased region" description="Basic and acidic residues" evidence="1">
    <location>
        <begin position="395"/>
        <end position="436"/>
    </location>
</feature>